<keyword evidence="3" id="KW-1185">Reference proteome</keyword>
<reference evidence="2" key="1">
    <citation type="submission" date="2020-08" db="EMBL/GenBank/DDBJ databases">
        <title>Genomic Encyclopedia of Type Strains, Phase III (KMG-III): the genomes of soil and plant-associated and newly described type strains.</title>
        <authorList>
            <person name="Whitman W."/>
        </authorList>
    </citation>
    <scope>NUCLEOTIDE SEQUENCE [LARGE SCALE GENOMIC DNA]</scope>
    <source>
        <strain evidence="2">CECT 8628</strain>
    </source>
</reference>
<evidence type="ECO:0000313" key="3">
    <source>
        <dbReference type="Proteomes" id="UP000539265"/>
    </source>
</evidence>
<organism evidence="2 3">
    <name type="scientific">Mucilaginibacter gotjawali</name>
    <dbReference type="NCBI Taxonomy" id="1550579"/>
    <lineage>
        <taxon>Bacteria</taxon>
        <taxon>Pseudomonadati</taxon>
        <taxon>Bacteroidota</taxon>
        <taxon>Sphingobacteriia</taxon>
        <taxon>Sphingobacteriales</taxon>
        <taxon>Sphingobacteriaceae</taxon>
        <taxon>Mucilaginibacter</taxon>
    </lineage>
</organism>
<evidence type="ECO:0008006" key="4">
    <source>
        <dbReference type="Google" id="ProtNLM"/>
    </source>
</evidence>
<dbReference type="RefSeq" id="WP_183476197.1">
    <property type="nucleotide sequence ID" value="NZ_JACHWX010000014.1"/>
</dbReference>
<keyword evidence="1" id="KW-0732">Signal</keyword>
<protein>
    <recommendedName>
        <fullName evidence="4">PepSY domain-containing protein</fullName>
    </recommendedName>
</protein>
<evidence type="ECO:0000313" key="2">
    <source>
        <dbReference type="EMBL" id="MBB3057579.1"/>
    </source>
</evidence>
<evidence type="ECO:0000256" key="1">
    <source>
        <dbReference type="SAM" id="SignalP"/>
    </source>
</evidence>
<accession>A0A839SM37</accession>
<dbReference type="EMBL" id="JACHWX010000014">
    <property type="protein sequence ID" value="MBB3057579.1"/>
    <property type="molecule type" value="Genomic_DNA"/>
</dbReference>
<feature type="signal peptide" evidence="1">
    <location>
        <begin position="1"/>
        <end position="21"/>
    </location>
</feature>
<name>A0A839SM37_9SPHI</name>
<dbReference type="AlphaFoldDB" id="A0A839SM37"/>
<dbReference type="Gene3D" id="3.10.450.360">
    <property type="match status" value="1"/>
</dbReference>
<sequence>MKKMILAVAALGIAGFTMVKAGPSTQNKRSITTIAVADTAQKTPIKLDELPPAVKTTLTTDPVKQWTPTEAFYVKSGSTGYYEITVKKDTQTQVIKLDKDGKIVQ</sequence>
<dbReference type="Proteomes" id="UP000539265">
    <property type="component" value="Unassembled WGS sequence"/>
</dbReference>
<gene>
    <name evidence="2" type="ORF">FHS11_004018</name>
</gene>
<feature type="chain" id="PRO_5032457270" description="PepSY domain-containing protein" evidence="1">
    <location>
        <begin position="22"/>
        <end position="105"/>
    </location>
</feature>
<comment type="caution">
    <text evidence="2">The sequence shown here is derived from an EMBL/GenBank/DDBJ whole genome shotgun (WGS) entry which is preliminary data.</text>
</comment>
<proteinExistence type="predicted"/>